<feature type="domain" description="Methyltransferase type 12" evidence="1">
    <location>
        <begin position="42"/>
        <end position="140"/>
    </location>
</feature>
<dbReference type="Pfam" id="PF08242">
    <property type="entry name" value="Methyltransf_12"/>
    <property type="match status" value="1"/>
</dbReference>
<evidence type="ECO:0000259" key="1">
    <source>
        <dbReference type="Pfam" id="PF08242"/>
    </source>
</evidence>
<dbReference type="OrthoDB" id="66144at2759"/>
<dbReference type="SUPFAM" id="SSF53335">
    <property type="entry name" value="S-adenosyl-L-methionine-dependent methyltransferases"/>
    <property type="match status" value="1"/>
</dbReference>
<keyword evidence="3" id="KW-1185">Reference proteome</keyword>
<accession>A0A9N9XT52</accession>
<dbReference type="Proteomes" id="UP001153712">
    <property type="component" value="Chromosome 7"/>
</dbReference>
<organism evidence="2 3">
    <name type="scientific">Phyllotreta striolata</name>
    <name type="common">Striped flea beetle</name>
    <name type="synonym">Crioceris striolata</name>
    <dbReference type="NCBI Taxonomy" id="444603"/>
    <lineage>
        <taxon>Eukaryota</taxon>
        <taxon>Metazoa</taxon>
        <taxon>Ecdysozoa</taxon>
        <taxon>Arthropoda</taxon>
        <taxon>Hexapoda</taxon>
        <taxon>Insecta</taxon>
        <taxon>Pterygota</taxon>
        <taxon>Neoptera</taxon>
        <taxon>Endopterygota</taxon>
        <taxon>Coleoptera</taxon>
        <taxon>Polyphaga</taxon>
        <taxon>Cucujiformia</taxon>
        <taxon>Chrysomeloidea</taxon>
        <taxon>Chrysomelidae</taxon>
        <taxon>Galerucinae</taxon>
        <taxon>Alticini</taxon>
        <taxon>Phyllotreta</taxon>
    </lineage>
</organism>
<name>A0A9N9XT52_PHYSR</name>
<dbReference type="PANTHER" id="PTHR43861:SF1">
    <property type="entry name" value="TRANS-ACONITATE 2-METHYLTRANSFERASE"/>
    <property type="match status" value="1"/>
</dbReference>
<dbReference type="PANTHER" id="PTHR43861">
    <property type="entry name" value="TRANS-ACONITATE 2-METHYLTRANSFERASE-RELATED"/>
    <property type="match status" value="1"/>
</dbReference>
<dbReference type="CDD" id="cd02440">
    <property type="entry name" value="AdoMet_MTases"/>
    <property type="match status" value="1"/>
</dbReference>
<proteinExistence type="predicted"/>
<gene>
    <name evidence="2" type="ORF">PHYEVI_LOCUS10393</name>
</gene>
<protein>
    <recommendedName>
        <fullName evidence="1">Methyltransferase type 12 domain-containing protein</fullName>
    </recommendedName>
</protein>
<dbReference type="AlphaFoldDB" id="A0A9N9XT52"/>
<dbReference type="EMBL" id="OU900100">
    <property type="protein sequence ID" value="CAG9864136.1"/>
    <property type="molecule type" value="Genomic_DNA"/>
</dbReference>
<reference evidence="2" key="1">
    <citation type="submission" date="2022-01" db="EMBL/GenBank/DDBJ databases">
        <authorList>
            <person name="King R."/>
        </authorList>
    </citation>
    <scope>NUCLEOTIDE SEQUENCE</scope>
</reference>
<sequence>MASFALPQLYKDSSEKIFIATKILLEKYKHLIKIEENASIFEFGVGDGSHSAKLLYPLYPGDYKEIVATDLSQAMLNYAKNNENIPRCAFSLFDVACETVPEDYLARFDNVFSLFTLMLVRNTERAFKNIYAMLKPNGRIFSVFHSVLPTNQVYEKLSRHPIWGKYDHNINISSYYNESQPEKGYERALKQAGFDDYTVQVETFKYTFKNEKEWKDFFYSVNVVAPKIPQEEIEDYKKEFFKLIENEVLIEDESVTDENGLNSRHVTLSLCVLSATK</sequence>
<evidence type="ECO:0000313" key="3">
    <source>
        <dbReference type="Proteomes" id="UP001153712"/>
    </source>
</evidence>
<dbReference type="InterPro" id="IPR013217">
    <property type="entry name" value="Methyltransf_12"/>
</dbReference>
<evidence type="ECO:0000313" key="2">
    <source>
        <dbReference type="EMBL" id="CAG9864136.1"/>
    </source>
</evidence>
<dbReference type="InterPro" id="IPR029063">
    <property type="entry name" value="SAM-dependent_MTases_sf"/>
</dbReference>
<dbReference type="Gene3D" id="3.40.50.150">
    <property type="entry name" value="Vaccinia Virus protein VP39"/>
    <property type="match status" value="1"/>
</dbReference>